<dbReference type="Pfam" id="PF05135">
    <property type="entry name" value="Phage_connect_1"/>
    <property type="match status" value="2"/>
</dbReference>
<organism evidence="1 2">
    <name type="scientific">Roseibium aquae</name>
    <dbReference type="NCBI Taxonomy" id="1323746"/>
    <lineage>
        <taxon>Bacteria</taxon>
        <taxon>Pseudomonadati</taxon>
        <taxon>Pseudomonadota</taxon>
        <taxon>Alphaproteobacteria</taxon>
        <taxon>Hyphomicrobiales</taxon>
        <taxon>Stappiaceae</taxon>
        <taxon>Roseibium</taxon>
    </lineage>
</organism>
<evidence type="ECO:0008006" key="3">
    <source>
        <dbReference type="Google" id="ProtNLM"/>
    </source>
</evidence>
<dbReference type="NCBIfam" id="TIGR01560">
    <property type="entry name" value="put_DNA_pack"/>
    <property type="match status" value="1"/>
</dbReference>
<dbReference type="Gene3D" id="1.10.3230.30">
    <property type="entry name" value="Phage gp6-like head-tail connector protein"/>
    <property type="match status" value="1"/>
</dbReference>
<gene>
    <name evidence="1" type="ORF">GCM10011316_23790</name>
</gene>
<dbReference type="RefSeq" id="WP_150496158.1">
    <property type="nucleotide sequence ID" value="NZ_BMFA01000006.1"/>
</dbReference>
<dbReference type="EMBL" id="BMFA01000006">
    <property type="protein sequence ID" value="GGB50966.1"/>
    <property type="molecule type" value="Genomic_DNA"/>
</dbReference>
<dbReference type="AlphaFoldDB" id="A0A916TMZ4"/>
<proteinExistence type="predicted"/>
<name>A0A916TMZ4_9HYPH</name>
<dbReference type="Proteomes" id="UP000605148">
    <property type="component" value="Unassembled WGS sequence"/>
</dbReference>
<sequence length="189" mass="20239">MTSALVTAPSAEPVSLSEMKAQLRLVSDAEDGLVTGLIASARQYVERTTRRALITQGWRLYLDNWPPGRVVRLPLAPVRSIGQILVFGEDGTGHVLPGDAYTLDRSSDPARLRVRPGAGPSTGALMGVEIDFTAGYGDGASDVPADLRQAIRLLAAHWFEHREAGTETVQGSLPFGLDRLLASARVPLL</sequence>
<reference evidence="1" key="1">
    <citation type="journal article" date="2014" name="Int. J. Syst. Evol. Microbiol.">
        <title>Complete genome sequence of Corynebacterium casei LMG S-19264T (=DSM 44701T), isolated from a smear-ripened cheese.</title>
        <authorList>
            <consortium name="US DOE Joint Genome Institute (JGI-PGF)"/>
            <person name="Walter F."/>
            <person name="Albersmeier A."/>
            <person name="Kalinowski J."/>
            <person name="Ruckert C."/>
        </authorList>
    </citation>
    <scope>NUCLEOTIDE SEQUENCE</scope>
    <source>
        <strain evidence="1">CGMCC 1.12426</strain>
    </source>
</reference>
<evidence type="ECO:0000313" key="2">
    <source>
        <dbReference type="Proteomes" id="UP000605148"/>
    </source>
</evidence>
<dbReference type="OrthoDB" id="8452228at2"/>
<dbReference type="InterPro" id="IPR021146">
    <property type="entry name" value="Phage_gp6-like_head-tail"/>
</dbReference>
<keyword evidence="2" id="KW-1185">Reference proteome</keyword>
<dbReference type="InterPro" id="IPR011738">
    <property type="entry name" value="Phage_CHP"/>
</dbReference>
<dbReference type="NCBIfam" id="TIGR02215">
    <property type="entry name" value="phage_chp_gp8"/>
    <property type="match status" value="1"/>
</dbReference>
<evidence type="ECO:0000313" key="1">
    <source>
        <dbReference type="EMBL" id="GGB50966.1"/>
    </source>
</evidence>
<dbReference type="InterPro" id="IPR006450">
    <property type="entry name" value="Phage_HK97_gp6-like"/>
</dbReference>
<comment type="caution">
    <text evidence="1">The sequence shown here is derived from an EMBL/GenBank/DDBJ whole genome shotgun (WGS) entry which is preliminary data.</text>
</comment>
<dbReference type="CDD" id="cd08054">
    <property type="entry name" value="gp6"/>
    <property type="match status" value="1"/>
</dbReference>
<reference evidence="1" key="2">
    <citation type="submission" date="2020-09" db="EMBL/GenBank/DDBJ databases">
        <authorList>
            <person name="Sun Q."/>
            <person name="Zhou Y."/>
        </authorList>
    </citation>
    <scope>NUCLEOTIDE SEQUENCE</scope>
    <source>
        <strain evidence="1">CGMCC 1.12426</strain>
    </source>
</reference>
<accession>A0A916TMZ4</accession>
<protein>
    <recommendedName>
        <fullName evidence="3">PhiE125 gp8 family phage protein</fullName>
    </recommendedName>
</protein>